<comment type="similarity">
    <text evidence="3">Belongs to the PIGF family.</text>
</comment>
<evidence type="ECO:0000256" key="6">
    <source>
        <dbReference type="ARBA" id="ARBA00022692"/>
    </source>
</evidence>
<dbReference type="GO" id="GO:0006506">
    <property type="term" value="P:GPI anchor biosynthetic process"/>
    <property type="evidence" value="ECO:0007669"/>
    <property type="project" value="UniProtKB-UniPathway"/>
</dbReference>
<dbReference type="EMBL" id="SWFT01000149">
    <property type="protein sequence ID" value="KAA8898192.1"/>
    <property type="molecule type" value="Genomic_DNA"/>
</dbReference>
<feature type="transmembrane region" description="Helical" evidence="11">
    <location>
        <begin position="100"/>
        <end position="129"/>
    </location>
</feature>
<evidence type="ECO:0000256" key="1">
    <source>
        <dbReference type="ARBA" id="ARBA00004477"/>
    </source>
</evidence>
<evidence type="ECO:0000256" key="10">
    <source>
        <dbReference type="SAM" id="MobiDB-lite"/>
    </source>
</evidence>
<name>A0A642UG23_DIURU</name>
<organism evidence="12 13">
    <name type="scientific">Diutina rugosa</name>
    <name type="common">Yeast</name>
    <name type="synonym">Candida rugosa</name>
    <dbReference type="NCBI Taxonomy" id="5481"/>
    <lineage>
        <taxon>Eukaryota</taxon>
        <taxon>Fungi</taxon>
        <taxon>Dikarya</taxon>
        <taxon>Ascomycota</taxon>
        <taxon>Saccharomycotina</taxon>
        <taxon>Pichiomycetes</taxon>
        <taxon>Debaryomycetaceae</taxon>
        <taxon>Diutina</taxon>
    </lineage>
</organism>
<evidence type="ECO:0000256" key="9">
    <source>
        <dbReference type="ARBA" id="ARBA00023136"/>
    </source>
</evidence>
<evidence type="ECO:0000256" key="2">
    <source>
        <dbReference type="ARBA" id="ARBA00004687"/>
    </source>
</evidence>
<evidence type="ECO:0000256" key="11">
    <source>
        <dbReference type="SAM" id="Phobius"/>
    </source>
</evidence>
<keyword evidence="6 11" id="KW-0812">Transmembrane</keyword>
<keyword evidence="8 11" id="KW-1133">Transmembrane helix</keyword>
<evidence type="ECO:0000313" key="13">
    <source>
        <dbReference type="Proteomes" id="UP000449547"/>
    </source>
</evidence>
<protein>
    <recommendedName>
        <fullName evidence="4">Glycosylphosphatidylinositol anchor biosynthesis protein 11</fullName>
    </recommendedName>
</protein>
<feature type="compositionally biased region" description="Pro residues" evidence="10">
    <location>
        <begin position="16"/>
        <end position="27"/>
    </location>
</feature>
<feature type="transmembrane region" description="Helical" evidence="11">
    <location>
        <begin position="173"/>
        <end position="194"/>
    </location>
</feature>
<evidence type="ECO:0000256" key="7">
    <source>
        <dbReference type="ARBA" id="ARBA00022824"/>
    </source>
</evidence>
<dbReference type="UniPathway" id="UPA00196"/>
<feature type="transmembrane region" description="Helical" evidence="11">
    <location>
        <begin position="135"/>
        <end position="153"/>
    </location>
</feature>
<dbReference type="RefSeq" id="XP_034010449.1">
    <property type="nucleotide sequence ID" value="XM_034157986.1"/>
</dbReference>
<accession>A0A642UG23</accession>
<comment type="pathway">
    <text evidence="2">Glycolipid biosynthesis; glycosylphosphatidylinositol-anchor biosynthesis.</text>
</comment>
<evidence type="ECO:0000256" key="8">
    <source>
        <dbReference type="ARBA" id="ARBA00022989"/>
    </source>
</evidence>
<dbReference type="InterPro" id="IPR009580">
    <property type="entry name" value="GPI_biosynthesis_protein_Pig-F"/>
</dbReference>
<feature type="transmembrane region" description="Helical" evidence="11">
    <location>
        <begin position="206"/>
        <end position="228"/>
    </location>
</feature>
<keyword evidence="13" id="KW-1185">Reference proteome</keyword>
<proteinExistence type="inferred from homology"/>
<dbReference type="GeneID" id="54783698"/>
<dbReference type="OrthoDB" id="17366at2759"/>
<reference evidence="12 13" key="1">
    <citation type="submission" date="2019-07" db="EMBL/GenBank/DDBJ databases">
        <title>Genome assembly of two rare yeast pathogens: Diutina rugosa and Trichomonascus ciferrii.</title>
        <authorList>
            <person name="Mixao V."/>
            <person name="Saus E."/>
            <person name="Hansen A."/>
            <person name="Lass-Flor C."/>
            <person name="Gabaldon T."/>
        </authorList>
    </citation>
    <scope>NUCLEOTIDE SEQUENCE [LARGE SCALE GENOMIC DNA]</scope>
    <source>
        <strain evidence="12 13">CBS 613</strain>
    </source>
</reference>
<dbReference type="VEuPathDB" id="FungiDB:DIURU_005047"/>
<evidence type="ECO:0000256" key="3">
    <source>
        <dbReference type="ARBA" id="ARBA00007978"/>
    </source>
</evidence>
<evidence type="ECO:0000256" key="4">
    <source>
        <dbReference type="ARBA" id="ARBA00020927"/>
    </source>
</evidence>
<keyword evidence="7" id="KW-0256">Endoplasmic reticulum</keyword>
<dbReference type="Proteomes" id="UP000449547">
    <property type="component" value="Unassembled WGS sequence"/>
</dbReference>
<dbReference type="GO" id="GO:0005789">
    <property type="term" value="C:endoplasmic reticulum membrane"/>
    <property type="evidence" value="ECO:0007669"/>
    <property type="project" value="UniProtKB-SubCell"/>
</dbReference>
<dbReference type="OMA" id="FNCDFKV"/>
<comment type="subcellular location">
    <subcellularLocation>
        <location evidence="1">Endoplasmic reticulum membrane</location>
        <topology evidence="1">Multi-pass membrane protein</topology>
    </subcellularLocation>
</comment>
<evidence type="ECO:0000256" key="5">
    <source>
        <dbReference type="ARBA" id="ARBA00022502"/>
    </source>
</evidence>
<evidence type="ECO:0000313" key="12">
    <source>
        <dbReference type="EMBL" id="KAA8898192.1"/>
    </source>
</evidence>
<dbReference type="Pfam" id="PF06699">
    <property type="entry name" value="PIG-F"/>
    <property type="match status" value="1"/>
</dbReference>
<dbReference type="AlphaFoldDB" id="A0A642UG23"/>
<comment type="caution">
    <text evidence="12">The sequence shown here is derived from an EMBL/GenBank/DDBJ whole genome shotgun (WGS) entry which is preliminary data.</text>
</comment>
<keyword evidence="9 11" id="KW-0472">Membrane</keyword>
<feature type="region of interest" description="Disordered" evidence="10">
    <location>
        <begin position="1"/>
        <end position="27"/>
    </location>
</feature>
<sequence>MVNQRKKQVSFHNNTPSPPATPEPRGLPMPTVERGWLTIPYHHLAVLAFMFRQGLTTSVQATLLQGLFTLIPLQLAYNYLIVSNTNSNTKRGKDNDNISLLVVGAVLVSLALSGPLHVCLVLFGAPIFAYWKETALLAAHLALVAFDPLLVEFKFDFARLRGIFGTDAAIRTLVGNPVVASALGGFVGAWLGVLPIPLDWDRPWQQWPITLVVGSYLGTVVGGLVSLVM</sequence>
<keyword evidence="5" id="KW-0337">GPI-anchor biosynthesis</keyword>
<gene>
    <name evidence="12" type="ORF">DIURU_005047</name>
</gene>